<dbReference type="Pfam" id="PF04239">
    <property type="entry name" value="DUF421"/>
    <property type="match status" value="1"/>
</dbReference>
<feature type="transmembrane region" description="Helical" evidence="7">
    <location>
        <begin position="78"/>
        <end position="98"/>
    </location>
</feature>
<evidence type="ECO:0000256" key="3">
    <source>
        <dbReference type="ARBA" id="ARBA00022475"/>
    </source>
</evidence>
<evidence type="ECO:0000256" key="1">
    <source>
        <dbReference type="ARBA" id="ARBA00004651"/>
    </source>
</evidence>
<sequence>MKDVVPFDWTRIFIHDELPLGFLGEIAFRSALMYVFVLITLRVMGRRGIKQLSLFEFSIILALGSSAGDPMFYEDVPIGHALVVFVVVILLYVFFNYLTEKVEPVERWLEGRAVCIIEDGVINLSNFKKQNLTYHELFGEIRQYQVEHLGQVRKVYLEATGEISTYFFTDEEVKPGLPIFPELLTTATDKIEQEGEYACRSCGQVQKLPRGEQQPCTRCQHNLWLKACSTKRIT</sequence>
<evidence type="ECO:0000256" key="6">
    <source>
        <dbReference type="ARBA" id="ARBA00023136"/>
    </source>
</evidence>
<reference evidence="9 10" key="1">
    <citation type="journal article" date="2018" name="Int. J. Syst. Evol. Microbiol.">
        <title>Adhaeribacter swui sp. nov., isolated from wet mud.</title>
        <authorList>
            <person name="Kim D.U."/>
            <person name="Kim K.W."/>
            <person name="Kang M.S."/>
            <person name="Kim J.Y."/>
            <person name="Jang J.H."/>
            <person name="Kim M.K."/>
        </authorList>
    </citation>
    <scope>NUCLEOTIDE SEQUENCE [LARGE SCALE GENOMIC DNA]</scope>
    <source>
        <strain evidence="9 10">KCTC 52873</strain>
    </source>
</reference>
<gene>
    <name evidence="9" type="ORF">HUW51_09110</name>
</gene>
<proteinExistence type="inferred from homology"/>
<evidence type="ECO:0000256" key="2">
    <source>
        <dbReference type="ARBA" id="ARBA00006448"/>
    </source>
</evidence>
<evidence type="ECO:0000256" key="5">
    <source>
        <dbReference type="ARBA" id="ARBA00022989"/>
    </source>
</evidence>
<dbReference type="EMBL" id="CP055156">
    <property type="protein sequence ID" value="QNF32883.1"/>
    <property type="molecule type" value="Genomic_DNA"/>
</dbReference>
<evidence type="ECO:0000313" key="9">
    <source>
        <dbReference type="EMBL" id="QNF32883.1"/>
    </source>
</evidence>
<evidence type="ECO:0000256" key="7">
    <source>
        <dbReference type="SAM" id="Phobius"/>
    </source>
</evidence>
<dbReference type="KEGG" id="aswu:HUW51_09110"/>
<keyword evidence="3" id="KW-1003">Cell membrane</keyword>
<keyword evidence="4 7" id="KW-0812">Transmembrane</keyword>
<keyword evidence="6 7" id="KW-0472">Membrane</keyword>
<accession>A0A7G7G6U9</accession>
<keyword evidence="10" id="KW-1185">Reference proteome</keyword>
<dbReference type="GO" id="GO:0005886">
    <property type="term" value="C:plasma membrane"/>
    <property type="evidence" value="ECO:0007669"/>
    <property type="project" value="UniProtKB-SubCell"/>
</dbReference>
<dbReference type="AlphaFoldDB" id="A0A7G7G6U9"/>
<feature type="transmembrane region" description="Helical" evidence="7">
    <location>
        <begin position="53"/>
        <end position="72"/>
    </location>
</feature>
<feature type="domain" description="YetF C-terminal" evidence="8">
    <location>
        <begin position="101"/>
        <end position="170"/>
    </location>
</feature>
<name>A0A7G7G6U9_9BACT</name>
<dbReference type="RefSeq" id="WP_185273662.1">
    <property type="nucleotide sequence ID" value="NZ_CP055156.1"/>
</dbReference>
<dbReference type="Gene3D" id="3.30.240.20">
    <property type="entry name" value="bsu07140 like domains"/>
    <property type="match status" value="1"/>
</dbReference>
<dbReference type="Proteomes" id="UP000515237">
    <property type="component" value="Chromosome"/>
</dbReference>
<organism evidence="9 10">
    <name type="scientific">Adhaeribacter swui</name>
    <dbReference type="NCBI Taxonomy" id="2086471"/>
    <lineage>
        <taxon>Bacteria</taxon>
        <taxon>Pseudomonadati</taxon>
        <taxon>Bacteroidota</taxon>
        <taxon>Cytophagia</taxon>
        <taxon>Cytophagales</taxon>
        <taxon>Hymenobacteraceae</taxon>
        <taxon>Adhaeribacter</taxon>
    </lineage>
</organism>
<evidence type="ECO:0000256" key="4">
    <source>
        <dbReference type="ARBA" id="ARBA00022692"/>
    </source>
</evidence>
<evidence type="ECO:0000259" key="8">
    <source>
        <dbReference type="Pfam" id="PF04239"/>
    </source>
</evidence>
<dbReference type="PANTHER" id="PTHR34582:SF6">
    <property type="entry name" value="UPF0702 TRANSMEMBRANE PROTEIN YCAP"/>
    <property type="match status" value="1"/>
</dbReference>
<evidence type="ECO:0000313" key="10">
    <source>
        <dbReference type="Proteomes" id="UP000515237"/>
    </source>
</evidence>
<keyword evidence="5 7" id="KW-1133">Transmembrane helix</keyword>
<comment type="subcellular location">
    <subcellularLocation>
        <location evidence="1">Cell membrane</location>
        <topology evidence="1">Multi-pass membrane protein</topology>
    </subcellularLocation>
</comment>
<dbReference type="InterPro" id="IPR023090">
    <property type="entry name" value="UPF0702_alpha/beta_dom_sf"/>
</dbReference>
<dbReference type="PANTHER" id="PTHR34582">
    <property type="entry name" value="UPF0702 TRANSMEMBRANE PROTEIN YCAP"/>
    <property type="match status" value="1"/>
</dbReference>
<feature type="transmembrane region" description="Helical" evidence="7">
    <location>
        <begin position="20"/>
        <end position="41"/>
    </location>
</feature>
<dbReference type="InterPro" id="IPR007353">
    <property type="entry name" value="DUF421"/>
</dbReference>
<protein>
    <submittedName>
        <fullName evidence="9">DUF421 domain-containing protein</fullName>
    </submittedName>
</protein>
<comment type="similarity">
    <text evidence="2">Belongs to the UPF0702 family.</text>
</comment>